<protein>
    <submittedName>
        <fullName evidence="1">Uncharacterized protein</fullName>
    </submittedName>
</protein>
<dbReference type="Proteomes" id="UP001431656">
    <property type="component" value="Chromosome"/>
</dbReference>
<keyword evidence="2" id="KW-1185">Reference proteome</keyword>
<dbReference type="AlphaFoldDB" id="A0AAN0KFD4"/>
<accession>A0AAN0KFD4</accession>
<evidence type="ECO:0000313" key="2">
    <source>
        <dbReference type="Proteomes" id="UP001431656"/>
    </source>
</evidence>
<organism evidence="1 2">
    <name type="scientific">Brooklawnia propionicigenes</name>
    <dbReference type="NCBI Taxonomy" id="3041175"/>
    <lineage>
        <taxon>Bacteria</taxon>
        <taxon>Bacillati</taxon>
        <taxon>Actinomycetota</taxon>
        <taxon>Actinomycetes</taxon>
        <taxon>Propionibacteriales</taxon>
        <taxon>Propionibacteriaceae</taxon>
        <taxon>Brooklawnia</taxon>
    </lineage>
</organism>
<evidence type="ECO:0000313" key="1">
    <source>
        <dbReference type="EMBL" id="BEH01748.1"/>
    </source>
</evidence>
<gene>
    <name evidence="1" type="ORF">brsh051_10290</name>
</gene>
<dbReference type="KEGG" id="broo:brsh051_10290"/>
<dbReference type="EMBL" id="AP028056">
    <property type="protein sequence ID" value="BEH01748.1"/>
    <property type="molecule type" value="Genomic_DNA"/>
</dbReference>
<sequence length="204" mass="22299">MGRTNGLSAGVGVDTVSMSGFTRGGRYGDRLVYEALQSKWVRYHRHCTCGKDWVEAHAIPAGFTVVKAGNGWVGLVGPGLTEGVDEDKLTVNALWEAVTGRPGSQSWYEDVTLLPVPVPGKSGRRDPGKYSPMPPRATWRQLNSEWVIRAKNIQAGDKITVYRRDGAGSEETVAEVLREEPAGWQLARPLKAEVREDGTGQRPL</sequence>
<proteinExistence type="predicted"/>
<reference evidence="1" key="1">
    <citation type="journal article" date="2024" name="Int. J. Syst. Evol. Microbiol.">
        <title>Brooklawnia propionicigenes sp. nov., a facultatively anaerobic, propionate-producing bacterium isolated from a methanogenic reactor treating waste from cattle farms.</title>
        <authorList>
            <person name="Akita Y."/>
            <person name="Ueki A."/>
            <person name="Tonouchi A."/>
            <person name="Sugawara Y."/>
            <person name="Honma S."/>
            <person name="Kaku N."/>
            <person name="Ueki K."/>
        </authorList>
    </citation>
    <scope>NUCLEOTIDE SEQUENCE</scope>
    <source>
        <strain evidence="1">SH051</strain>
    </source>
</reference>
<name>A0AAN0KFD4_9ACTN</name>